<name>A0A844GGQ2_9NEIS</name>
<proteinExistence type="predicted"/>
<evidence type="ECO:0000313" key="1">
    <source>
        <dbReference type="EMBL" id="MTD33685.1"/>
    </source>
</evidence>
<dbReference type="EMBL" id="WLYX01000001">
    <property type="protein sequence ID" value="MTD33685.1"/>
    <property type="molecule type" value="Genomic_DNA"/>
</dbReference>
<organism evidence="1 2">
    <name type="scientific">Paludibacterium denitrificans</name>
    <dbReference type="NCBI Taxonomy" id="2675226"/>
    <lineage>
        <taxon>Bacteria</taxon>
        <taxon>Pseudomonadati</taxon>
        <taxon>Pseudomonadota</taxon>
        <taxon>Betaproteobacteria</taxon>
        <taxon>Neisseriales</taxon>
        <taxon>Chromobacteriaceae</taxon>
        <taxon>Paludibacterium</taxon>
    </lineage>
</organism>
<keyword evidence="2" id="KW-1185">Reference proteome</keyword>
<sequence>MSYAPILTSTEKHTYSVSGQMLMSAYGENKYKPFAMVDTANLTIEQETRELPDAYSGRGNYDKMYSVKAVTLDLDIKTFQPEIIAEMTMGVATTRAEEAISDEVQTAYKGVLVPLEKIGAGDFVVTDEAGANPTPYVAGKDYLPTALKHLCSGKWRYR</sequence>
<dbReference type="Proteomes" id="UP000446658">
    <property type="component" value="Unassembled WGS sequence"/>
</dbReference>
<comment type="caution">
    <text evidence="1">The sequence shown here is derived from an EMBL/GenBank/DDBJ whole genome shotgun (WGS) entry which is preliminary data.</text>
</comment>
<reference evidence="1 2" key="1">
    <citation type="submission" date="2019-11" db="EMBL/GenBank/DDBJ databases">
        <title>Draft genome sequence of Paludibacterium sp. dN18-1.</title>
        <authorList>
            <person name="Im W.-T."/>
        </authorList>
    </citation>
    <scope>NUCLEOTIDE SEQUENCE [LARGE SCALE GENOMIC DNA]</scope>
    <source>
        <strain evidence="2">dN 18-1</strain>
    </source>
</reference>
<dbReference type="RefSeq" id="WP_230370761.1">
    <property type="nucleotide sequence ID" value="NZ_WLYX01000001.1"/>
</dbReference>
<evidence type="ECO:0000313" key="2">
    <source>
        <dbReference type="Proteomes" id="UP000446658"/>
    </source>
</evidence>
<protein>
    <submittedName>
        <fullName evidence="1">Uncharacterized protein</fullName>
    </submittedName>
</protein>
<gene>
    <name evidence="1" type="ORF">GKE73_13550</name>
</gene>
<accession>A0A844GGQ2</accession>
<dbReference type="AlphaFoldDB" id="A0A844GGQ2"/>